<dbReference type="OrthoDB" id="414826at2759"/>
<evidence type="ECO:0000256" key="1">
    <source>
        <dbReference type="ARBA" id="ARBA00004613"/>
    </source>
</evidence>
<dbReference type="SMART" id="SM00198">
    <property type="entry name" value="SCP"/>
    <property type="match status" value="1"/>
</dbReference>
<dbReference type="CDD" id="cd05380">
    <property type="entry name" value="CAP_euk"/>
    <property type="match status" value="1"/>
</dbReference>
<dbReference type="InterPro" id="IPR035940">
    <property type="entry name" value="CAP_sf"/>
</dbReference>
<feature type="chain" id="PRO_5040289358" description="SCP domain-containing protein" evidence="3">
    <location>
        <begin position="21"/>
        <end position="252"/>
    </location>
</feature>
<protein>
    <recommendedName>
        <fullName evidence="4">SCP domain-containing protein</fullName>
    </recommendedName>
</protein>
<dbReference type="GO" id="GO:0005576">
    <property type="term" value="C:extracellular region"/>
    <property type="evidence" value="ECO:0007669"/>
    <property type="project" value="UniProtKB-SubCell"/>
</dbReference>
<evidence type="ECO:0000313" key="6">
    <source>
        <dbReference type="Proteomes" id="UP001153636"/>
    </source>
</evidence>
<feature type="signal peptide" evidence="3">
    <location>
        <begin position="1"/>
        <end position="20"/>
    </location>
</feature>
<dbReference type="PROSITE" id="PS01010">
    <property type="entry name" value="CRISP_2"/>
    <property type="match status" value="1"/>
</dbReference>
<name>A0A9P0D6M0_9CUCU</name>
<evidence type="ECO:0000256" key="3">
    <source>
        <dbReference type="SAM" id="SignalP"/>
    </source>
</evidence>
<evidence type="ECO:0000256" key="2">
    <source>
        <dbReference type="ARBA" id="ARBA00022525"/>
    </source>
</evidence>
<dbReference type="Gene3D" id="3.40.33.10">
    <property type="entry name" value="CAP"/>
    <property type="match status" value="1"/>
</dbReference>
<keyword evidence="2" id="KW-0964">Secreted</keyword>
<keyword evidence="6" id="KW-1185">Reference proteome</keyword>
<dbReference type="InterPro" id="IPR001283">
    <property type="entry name" value="CRISP-related"/>
</dbReference>
<dbReference type="Proteomes" id="UP001153636">
    <property type="component" value="Chromosome 7"/>
</dbReference>
<comment type="subcellular location">
    <subcellularLocation>
        <location evidence="1">Secreted</location>
    </subcellularLocation>
</comment>
<organism evidence="5 6">
    <name type="scientific">Psylliodes chrysocephalus</name>
    <dbReference type="NCBI Taxonomy" id="3402493"/>
    <lineage>
        <taxon>Eukaryota</taxon>
        <taxon>Metazoa</taxon>
        <taxon>Ecdysozoa</taxon>
        <taxon>Arthropoda</taxon>
        <taxon>Hexapoda</taxon>
        <taxon>Insecta</taxon>
        <taxon>Pterygota</taxon>
        <taxon>Neoptera</taxon>
        <taxon>Endopterygota</taxon>
        <taxon>Coleoptera</taxon>
        <taxon>Polyphaga</taxon>
        <taxon>Cucujiformia</taxon>
        <taxon>Chrysomeloidea</taxon>
        <taxon>Chrysomelidae</taxon>
        <taxon>Galerucinae</taxon>
        <taxon>Alticini</taxon>
        <taxon>Psylliodes</taxon>
    </lineage>
</organism>
<dbReference type="InterPro" id="IPR014044">
    <property type="entry name" value="CAP_dom"/>
</dbReference>
<sequence length="252" mass="28797">MKSFCIIAVLFFTCLTFITCNEYCRFACDVGSHTMCIRENEKCGPGPKCGNFYKPIEFTFADRQYIVDLHNYLRNKVATGKEVIGSQYSATNMKALTYNMELEQIAKCWTNNCIYGHDSCRSTNSYDWVGQNIGITWYKGVLGNYRTVINNTILAWYDEVTNFEANWVHNYGHYENVVAHYTQVVWADTREIGCGMTFWVEGTFFNYFFACNYGPGGNYLSEPVYQPGPPASACFGLKANQVYRGLCGPEYL</sequence>
<dbReference type="Pfam" id="PF00188">
    <property type="entry name" value="CAP"/>
    <property type="match status" value="1"/>
</dbReference>
<dbReference type="SUPFAM" id="SSF55797">
    <property type="entry name" value="PR-1-like"/>
    <property type="match status" value="1"/>
</dbReference>
<dbReference type="InterPro" id="IPR018244">
    <property type="entry name" value="Allrgn_V5/Tpx1_CS"/>
</dbReference>
<gene>
    <name evidence="5" type="ORF">PSYICH_LOCUS13352</name>
</gene>
<dbReference type="AlphaFoldDB" id="A0A9P0D6M0"/>
<keyword evidence="3" id="KW-0732">Signal</keyword>
<evidence type="ECO:0000259" key="4">
    <source>
        <dbReference type="SMART" id="SM00198"/>
    </source>
</evidence>
<dbReference type="PRINTS" id="PR00838">
    <property type="entry name" value="V5ALLERGEN"/>
</dbReference>
<evidence type="ECO:0000313" key="5">
    <source>
        <dbReference type="EMBL" id="CAH1113371.1"/>
    </source>
</evidence>
<dbReference type="PANTHER" id="PTHR10334">
    <property type="entry name" value="CYSTEINE-RICH SECRETORY PROTEIN-RELATED"/>
    <property type="match status" value="1"/>
</dbReference>
<dbReference type="EMBL" id="OV651819">
    <property type="protein sequence ID" value="CAH1113371.1"/>
    <property type="molecule type" value="Genomic_DNA"/>
</dbReference>
<dbReference type="PRINTS" id="PR00837">
    <property type="entry name" value="V5TPXLIKE"/>
</dbReference>
<proteinExistence type="predicted"/>
<reference evidence="5" key="1">
    <citation type="submission" date="2022-01" db="EMBL/GenBank/DDBJ databases">
        <authorList>
            <person name="King R."/>
        </authorList>
    </citation>
    <scope>NUCLEOTIDE SEQUENCE</scope>
</reference>
<feature type="domain" description="SCP" evidence="4">
    <location>
        <begin position="61"/>
        <end position="221"/>
    </location>
</feature>
<dbReference type="InterPro" id="IPR002413">
    <property type="entry name" value="V5_allergen-like"/>
</dbReference>
<accession>A0A9P0D6M0</accession>